<keyword evidence="1" id="KW-0732">Signal</keyword>
<dbReference type="RefSeq" id="WP_259090951.1">
    <property type="nucleotide sequence ID" value="NZ_BAAAZC010000004.1"/>
</dbReference>
<dbReference type="EMBL" id="BAAAZC010000004">
    <property type="protein sequence ID" value="GAA3960508.1"/>
    <property type="molecule type" value="Genomic_DNA"/>
</dbReference>
<proteinExistence type="predicted"/>
<feature type="domain" description="PBCV-specific basic adaptor" evidence="2">
    <location>
        <begin position="112"/>
        <end position="143"/>
    </location>
</feature>
<feature type="signal peptide" evidence="1">
    <location>
        <begin position="1"/>
        <end position="21"/>
    </location>
</feature>
<dbReference type="Proteomes" id="UP001500742">
    <property type="component" value="Unassembled WGS sequence"/>
</dbReference>
<evidence type="ECO:0000256" key="1">
    <source>
        <dbReference type="SAM" id="SignalP"/>
    </source>
</evidence>
<comment type="caution">
    <text evidence="3">The sequence shown here is derived from an EMBL/GenBank/DDBJ whole genome shotgun (WGS) entry which is preliminary data.</text>
</comment>
<organism evidence="3 4">
    <name type="scientific">Mucilaginibacter dorajii</name>
    <dbReference type="NCBI Taxonomy" id="692994"/>
    <lineage>
        <taxon>Bacteria</taxon>
        <taxon>Pseudomonadati</taxon>
        <taxon>Bacteroidota</taxon>
        <taxon>Sphingobacteriia</taxon>
        <taxon>Sphingobacteriales</taxon>
        <taxon>Sphingobacteriaceae</taxon>
        <taxon>Mucilaginibacter</taxon>
    </lineage>
</organism>
<protein>
    <recommendedName>
        <fullName evidence="2">PBCV-specific basic adaptor domain-containing protein</fullName>
    </recommendedName>
</protein>
<reference evidence="4" key="1">
    <citation type="journal article" date="2019" name="Int. J. Syst. Evol. Microbiol.">
        <title>The Global Catalogue of Microorganisms (GCM) 10K type strain sequencing project: providing services to taxonomists for standard genome sequencing and annotation.</title>
        <authorList>
            <consortium name="The Broad Institute Genomics Platform"/>
            <consortium name="The Broad Institute Genome Sequencing Center for Infectious Disease"/>
            <person name="Wu L."/>
            <person name="Ma J."/>
        </authorList>
    </citation>
    <scope>NUCLEOTIDE SEQUENCE [LARGE SCALE GENOMIC DNA]</scope>
    <source>
        <strain evidence="4">JCM 16601</strain>
    </source>
</reference>
<evidence type="ECO:0000313" key="4">
    <source>
        <dbReference type="Proteomes" id="UP001500742"/>
    </source>
</evidence>
<gene>
    <name evidence="3" type="ORF">GCM10022210_05300</name>
</gene>
<name>A0ABP7P6F1_9SPHI</name>
<evidence type="ECO:0000259" key="2">
    <source>
        <dbReference type="Pfam" id="PF08789"/>
    </source>
</evidence>
<accession>A0ABP7P6F1</accession>
<feature type="chain" id="PRO_5045668417" description="PBCV-specific basic adaptor domain-containing protein" evidence="1">
    <location>
        <begin position="22"/>
        <end position="148"/>
    </location>
</feature>
<evidence type="ECO:0000313" key="3">
    <source>
        <dbReference type="EMBL" id="GAA3960508.1"/>
    </source>
</evidence>
<sequence length="148" mass="15577">MKKLITLALSCFILLSANAFAQKVDSLKKKSRTKAKTAIAKVDKKAAAATTTATTAVTKKAADVKEKAADTKVATVADTKVAAVKKTKETKVATTKAVTEGVNKTADKAIGKDAKGRTIYEGPKGGQYTLSESGKKQYIKTANKLKVN</sequence>
<keyword evidence="4" id="KW-1185">Reference proteome</keyword>
<dbReference type="Pfam" id="PF08789">
    <property type="entry name" value="PBCV_basic_adap"/>
    <property type="match status" value="1"/>
</dbReference>
<dbReference type="InterPro" id="IPR014897">
    <property type="entry name" value="PBCV_basic_adap"/>
</dbReference>